<keyword evidence="4" id="KW-0808">Transferase</keyword>
<feature type="transmembrane region" description="Helical" evidence="8">
    <location>
        <begin position="77"/>
        <end position="95"/>
    </location>
</feature>
<dbReference type="PANTHER" id="PTHR11048">
    <property type="entry name" value="PRENYLTRANSFERASES"/>
    <property type="match status" value="1"/>
</dbReference>
<dbReference type="RefSeq" id="XP_043008476.1">
    <property type="nucleotide sequence ID" value="XM_043153192.1"/>
</dbReference>
<keyword evidence="6 8" id="KW-1133">Transmembrane helix</keyword>
<dbReference type="GO" id="GO:0005886">
    <property type="term" value="C:plasma membrane"/>
    <property type="evidence" value="ECO:0007669"/>
    <property type="project" value="TreeGrafter"/>
</dbReference>
<dbReference type="GeneID" id="66077469"/>
<dbReference type="PANTHER" id="PTHR11048:SF28">
    <property type="entry name" value="4-HYDROXYBENZOATE POLYPRENYLTRANSFERASE, MITOCHONDRIAL"/>
    <property type="match status" value="1"/>
</dbReference>
<evidence type="ECO:0000256" key="6">
    <source>
        <dbReference type="ARBA" id="ARBA00022989"/>
    </source>
</evidence>
<dbReference type="Gene3D" id="1.10.357.140">
    <property type="entry name" value="UbiA prenyltransferase"/>
    <property type="match status" value="1"/>
</dbReference>
<keyword evidence="5 8" id="KW-0812">Transmembrane</keyword>
<evidence type="ECO:0000256" key="3">
    <source>
        <dbReference type="ARBA" id="ARBA00005985"/>
    </source>
</evidence>
<evidence type="ECO:0000256" key="1">
    <source>
        <dbReference type="ARBA" id="ARBA00001946"/>
    </source>
</evidence>
<proteinExistence type="inferred from homology"/>
<gene>
    <name evidence="9" type="ORF">E1B28_008393</name>
</gene>
<dbReference type="InterPro" id="IPR039653">
    <property type="entry name" value="Prenyltransferase"/>
</dbReference>
<comment type="caution">
    <text evidence="9">The sequence shown here is derived from an EMBL/GenBank/DDBJ whole genome shotgun (WGS) entry which is preliminary data.</text>
</comment>
<feature type="transmembrane region" description="Helical" evidence="8">
    <location>
        <begin position="46"/>
        <end position="65"/>
    </location>
</feature>
<evidence type="ECO:0000256" key="7">
    <source>
        <dbReference type="ARBA" id="ARBA00023136"/>
    </source>
</evidence>
<evidence type="ECO:0000313" key="10">
    <source>
        <dbReference type="Proteomes" id="UP001049176"/>
    </source>
</evidence>
<reference evidence="9" key="1">
    <citation type="journal article" date="2021" name="Genome Biol. Evol.">
        <title>The assembled and annotated genome of the fairy-ring fungus Marasmius oreades.</title>
        <authorList>
            <person name="Hiltunen M."/>
            <person name="Ament-Velasquez S.L."/>
            <person name="Johannesson H."/>
        </authorList>
    </citation>
    <scope>NUCLEOTIDE SEQUENCE</scope>
    <source>
        <strain evidence="9">03SP1</strain>
    </source>
</reference>
<evidence type="ECO:0000256" key="4">
    <source>
        <dbReference type="ARBA" id="ARBA00022679"/>
    </source>
</evidence>
<protein>
    <submittedName>
        <fullName evidence="9">Uncharacterized protein</fullName>
    </submittedName>
</protein>
<comment type="similarity">
    <text evidence="3">Belongs to the UbiA prenyltransferase family.</text>
</comment>
<name>A0A9P7RYB6_9AGAR</name>
<evidence type="ECO:0000256" key="8">
    <source>
        <dbReference type="SAM" id="Phobius"/>
    </source>
</evidence>
<evidence type="ECO:0000313" key="9">
    <source>
        <dbReference type="EMBL" id="KAG7092006.1"/>
    </source>
</evidence>
<accession>A0A9P7RYB6</accession>
<evidence type="ECO:0000256" key="5">
    <source>
        <dbReference type="ARBA" id="ARBA00022692"/>
    </source>
</evidence>
<dbReference type="OrthoDB" id="18170at2759"/>
<evidence type="ECO:0000256" key="2">
    <source>
        <dbReference type="ARBA" id="ARBA00004141"/>
    </source>
</evidence>
<keyword evidence="10" id="KW-1185">Reference proteome</keyword>
<dbReference type="KEGG" id="more:E1B28_008393"/>
<dbReference type="AlphaFoldDB" id="A0A9P7RYB6"/>
<dbReference type="Proteomes" id="UP001049176">
    <property type="component" value="Chromosome 5"/>
</dbReference>
<organism evidence="9 10">
    <name type="scientific">Marasmius oreades</name>
    <name type="common">fairy-ring Marasmius</name>
    <dbReference type="NCBI Taxonomy" id="181124"/>
    <lineage>
        <taxon>Eukaryota</taxon>
        <taxon>Fungi</taxon>
        <taxon>Dikarya</taxon>
        <taxon>Basidiomycota</taxon>
        <taxon>Agaricomycotina</taxon>
        <taxon>Agaricomycetes</taxon>
        <taxon>Agaricomycetidae</taxon>
        <taxon>Agaricales</taxon>
        <taxon>Marasmiineae</taxon>
        <taxon>Marasmiaceae</taxon>
        <taxon>Marasmius</taxon>
    </lineage>
</organism>
<keyword evidence="7 8" id="KW-0472">Membrane</keyword>
<dbReference type="GO" id="GO:0016765">
    <property type="term" value="F:transferase activity, transferring alkyl or aryl (other than methyl) groups"/>
    <property type="evidence" value="ECO:0007669"/>
    <property type="project" value="InterPro"/>
</dbReference>
<dbReference type="InterPro" id="IPR000537">
    <property type="entry name" value="UbiA_prenyltransferase"/>
</dbReference>
<comment type="cofactor">
    <cofactor evidence="1">
        <name>Mg(2+)</name>
        <dbReference type="ChEBI" id="CHEBI:18420"/>
    </cofactor>
</comment>
<sequence>MISNDTTLNLESPAPHKNFVLSVLLKTPSTEEIQGCWELCRLHNNISFWVVWLPMAWSIVMAYNAQRDISTINAIQTALLYVPLCFSMKSLIMTIDDILDWDIDLLVERTKNRPLPRGSISPKRAWLFFSAQVAISMVLTIQYLDKTS</sequence>
<dbReference type="Pfam" id="PF01040">
    <property type="entry name" value="UbiA"/>
    <property type="match status" value="1"/>
</dbReference>
<feature type="transmembrane region" description="Helical" evidence="8">
    <location>
        <begin position="125"/>
        <end position="144"/>
    </location>
</feature>
<dbReference type="InterPro" id="IPR044878">
    <property type="entry name" value="UbiA_sf"/>
</dbReference>
<dbReference type="EMBL" id="CM032185">
    <property type="protein sequence ID" value="KAG7092006.1"/>
    <property type="molecule type" value="Genomic_DNA"/>
</dbReference>
<comment type="subcellular location">
    <subcellularLocation>
        <location evidence="2">Membrane</location>
        <topology evidence="2">Multi-pass membrane protein</topology>
    </subcellularLocation>
</comment>